<reference evidence="1" key="1">
    <citation type="submission" date="2018-01" db="EMBL/GenBank/DDBJ databases">
        <title>An insight into the sialome of Amazonian anophelines.</title>
        <authorList>
            <person name="Ribeiro J.M."/>
            <person name="Scarpassa V."/>
            <person name="Calvo E."/>
        </authorList>
    </citation>
    <scope>NUCLEOTIDE SEQUENCE</scope>
    <source>
        <tissue evidence="1">Salivary glands</tissue>
    </source>
</reference>
<evidence type="ECO:0000313" key="1">
    <source>
        <dbReference type="EMBL" id="MBW45945.1"/>
    </source>
</evidence>
<accession>A0A2M4AYW5</accession>
<sequence>MSSKSFNRSFRSALSLLLLSIERSRSIVRRWMLSKRFCTRCLSFVSDSICFSRSICRIRSSSRSFVCRSIICCFESIASCSFLFSSSAFLNTTSSSPFCCSSRLQFSCVCSKRNESFFLSFSSSRILFEFSWNDDSFRLSRAANNRRFSSSSFNARVCALVVNCSERLLSFDGRSSVSVSDCVRLPALASGPAIKFLVASCSCTFSSSKSCSLLLSTSRSRLISFSICLNLMISASSVIT</sequence>
<dbReference type="AlphaFoldDB" id="A0A2M4AYW5"/>
<organism evidence="1">
    <name type="scientific">Anopheles triannulatus</name>
    <dbReference type="NCBI Taxonomy" id="58253"/>
    <lineage>
        <taxon>Eukaryota</taxon>
        <taxon>Metazoa</taxon>
        <taxon>Ecdysozoa</taxon>
        <taxon>Arthropoda</taxon>
        <taxon>Hexapoda</taxon>
        <taxon>Insecta</taxon>
        <taxon>Pterygota</taxon>
        <taxon>Neoptera</taxon>
        <taxon>Endopterygota</taxon>
        <taxon>Diptera</taxon>
        <taxon>Nematocera</taxon>
        <taxon>Culicoidea</taxon>
        <taxon>Culicidae</taxon>
        <taxon>Anophelinae</taxon>
        <taxon>Anopheles</taxon>
    </lineage>
</organism>
<dbReference type="EMBL" id="GGFK01012624">
    <property type="protein sequence ID" value="MBW45945.1"/>
    <property type="molecule type" value="Transcribed_RNA"/>
</dbReference>
<name>A0A2M4AYW5_9DIPT</name>
<protein>
    <submittedName>
        <fullName evidence="1">Uncharacterized protein</fullName>
    </submittedName>
</protein>
<proteinExistence type="predicted"/>